<dbReference type="GO" id="GO:0005694">
    <property type="term" value="C:chromosome"/>
    <property type="evidence" value="ECO:0007669"/>
    <property type="project" value="TreeGrafter"/>
</dbReference>
<reference evidence="6 9" key="2">
    <citation type="submission" date="2023-11" db="EMBL/GenBank/DDBJ databases">
        <title>MicrobeMod: A computational toolkit for identifying prokaryotic methylation and restriction-modification with nanopore sequencing.</title>
        <authorList>
            <person name="Crits-Christoph A."/>
            <person name="Kang S.C."/>
            <person name="Lee H."/>
            <person name="Ostrov N."/>
        </authorList>
    </citation>
    <scope>NUCLEOTIDE SEQUENCE [LARGE SCALE GENOMIC DNA]</scope>
    <source>
        <strain evidence="6 9">ATCC 29145</strain>
    </source>
</reference>
<dbReference type="InterPro" id="IPR050336">
    <property type="entry name" value="Chromosome_partition/occlusion"/>
</dbReference>
<keyword evidence="4" id="KW-0175">Coiled coil</keyword>
<dbReference type="InterPro" id="IPR003115">
    <property type="entry name" value="ParB_N"/>
</dbReference>
<keyword evidence="7" id="KW-0614">Plasmid</keyword>
<feature type="coiled-coil region" evidence="4">
    <location>
        <begin position="247"/>
        <end position="285"/>
    </location>
</feature>
<dbReference type="Proteomes" id="UP001277471">
    <property type="component" value="Unassembled WGS sequence"/>
</dbReference>
<dbReference type="Pfam" id="PF17762">
    <property type="entry name" value="HTH_ParB"/>
    <property type="match status" value="1"/>
</dbReference>
<organism evidence="7 8">
    <name type="scientific">Azospirillum brasilense</name>
    <dbReference type="NCBI Taxonomy" id="192"/>
    <lineage>
        <taxon>Bacteria</taxon>
        <taxon>Pseudomonadati</taxon>
        <taxon>Pseudomonadota</taxon>
        <taxon>Alphaproteobacteria</taxon>
        <taxon>Rhodospirillales</taxon>
        <taxon>Azospirillaceae</taxon>
        <taxon>Azospirillum</taxon>
    </lineage>
</organism>
<dbReference type="Gene3D" id="3.90.1530.30">
    <property type="match status" value="1"/>
</dbReference>
<proteinExistence type="inferred from homology"/>
<evidence type="ECO:0000313" key="8">
    <source>
        <dbReference type="Proteomes" id="UP000298774"/>
    </source>
</evidence>
<keyword evidence="2" id="KW-0159">Chromosome partition</keyword>
<dbReference type="GO" id="GO:0003677">
    <property type="term" value="F:DNA binding"/>
    <property type="evidence" value="ECO:0007669"/>
    <property type="project" value="UniProtKB-KW"/>
</dbReference>
<dbReference type="NCBIfam" id="TIGR00180">
    <property type="entry name" value="parB_part"/>
    <property type="match status" value="1"/>
</dbReference>
<dbReference type="EMBL" id="JAWXYC010000002">
    <property type="protein sequence ID" value="MDX5950715.1"/>
    <property type="molecule type" value="Genomic_DNA"/>
</dbReference>
<feature type="domain" description="ParB-like N-terminal" evidence="5">
    <location>
        <begin position="40"/>
        <end position="128"/>
    </location>
</feature>
<gene>
    <name evidence="7" type="ORF">D3868_31555</name>
    <name evidence="6" type="ORF">SIM66_05835</name>
</gene>
<evidence type="ECO:0000256" key="1">
    <source>
        <dbReference type="ARBA" id="ARBA00006295"/>
    </source>
</evidence>
<keyword evidence="9" id="KW-1185">Reference proteome</keyword>
<evidence type="ECO:0000256" key="4">
    <source>
        <dbReference type="SAM" id="Coils"/>
    </source>
</evidence>
<dbReference type="RefSeq" id="WP_035683077.1">
    <property type="nucleotide sequence ID" value="NZ_CP012917.1"/>
</dbReference>
<dbReference type="Gene3D" id="1.10.10.2830">
    <property type="match status" value="1"/>
</dbReference>
<dbReference type="SUPFAM" id="SSF109709">
    <property type="entry name" value="KorB DNA-binding domain-like"/>
    <property type="match status" value="1"/>
</dbReference>
<accession>A0A0P0ES58</accession>
<evidence type="ECO:0000259" key="5">
    <source>
        <dbReference type="SMART" id="SM00470"/>
    </source>
</evidence>
<dbReference type="GeneID" id="56448735"/>
<dbReference type="SMART" id="SM00470">
    <property type="entry name" value="ParB"/>
    <property type="match status" value="1"/>
</dbReference>
<dbReference type="InterPro" id="IPR036086">
    <property type="entry name" value="ParB/Sulfiredoxin_sf"/>
</dbReference>
<evidence type="ECO:0000313" key="9">
    <source>
        <dbReference type="Proteomes" id="UP001277471"/>
    </source>
</evidence>
<dbReference type="AlphaFoldDB" id="A0A0P0ES58"/>
<evidence type="ECO:0000256" key="2">
    <source>
        <dbReference type="ARBA" id="ARBA00022829"/>
    </source>
</evidence>
<geneLocation type="plasmid" evidence="7 8">
    <name>p4</name>
</geneLocation>
<dbReference type="PANTHER" id="PTHR33375:SF1">
    <property type="entry name" value="CHROMOSOME-PARTITIONING PROTEIN PARB-RELATED"/>
    <property type="match status" value="1"/>
</dbReference>
<dbReference type="InterPro" id="IPR041468">
    <property type="entry name" value="HTH_ParB/Spo0J"/>
</dbReference>
<reference evidence="7 8" key="1">
    <citation type="submission" date="2018-09" db="EMBL/GenBank/DDBJ databases">
        <title>Whole genome based analysis of evolution and adaptive divergence in Indian and Brazilian strains of Azospirillum brasilense.</title>
        <authorList>
            <person name="Singh C."/>
            <person name="Tripathi A.K."/>
        </authorList>
    </citation>
    <scope>NUCLEOTIDE SEQUENCE [LARGE SCALE GENOMIC DNA]</scope>
    <source>
        <strain evidence="7 8">MTCC4038</strain>
        <plasmid evidence="7 8">p4</plasmid>
    </source>
</reference>
<keyword evidence="3" id="KW-0238">DNA-binding</keyword>
<dbReference type="EMBL" id="CP032343">
    <property type="protein sequence ID" value="QCO13526.1"/>
    <property type="molecule type" value="Genomic_DNA"/>
</dbReference>
<dbReference type="KEGG" id="abf:AMK58_25685"/>
<dbReference type="FunFam" id="3.90.1530.30:FF:000001">
    <property type="entry name" value="Chromosome partitioning protein ParB"/>
    <property type="match status" value="1"/>
</dbReference>
<evidence type="ECO:0000256" key="3">
    <source>
        <dbReference type="ARBA" id="ARBA00023125"/>
    </source>
</evidence>
<sequence>MPPKKLTRQTAATVLQAKNTAPALETDRLFGLTGALPRLIEADVAAIRTDPNQPRTVFDETALASLAASIERHGLQQPVLVQETAEKGVYRLVAGERRLRAHQMLGRPTIAAIITKGKAEEIALIENVQRVDLDAIDLARGLTQLIDSHGYAQAEVAAVLGCSEAEVSKRLKVLDLPTDILREYRENPDAVSRSALVELAFVGDEGEVRRLWQSARTGGLTVQSVRAARASKAPGTAEPMRVLGRSINRIEKELKAIDAVSNAMQKEHRELLRDLRMRIDDLLGE</sequence>
<evidence type="ECO:0000313" key="7">
    <source>
        <dbReference type="EMBL" id="QCO13526.1"/>
    </source>
</evidence>
<dbReference type="Proteomes" id="UP000298774">
    <property type="component" value="Plasmid p4"/>
</dbReference>
<comment type="similarity">
    <text evidence="1">Belongs to the ParB family.</text>
</comment>
<evidence type="ECO:0000313" key="6">
    <source>
        <dbReference type="EMBL" id="MDX5950715.1"/>
    </source>
</evidence>
<protein>
    <submittedName>
        <fullName evidence="7">ParB/RepB/Spo0J family partition protein</fullName>
    </submittedName>
</protein>
<dbReference type="GO" id="GO:0007059">
    <property type="term" value="P:chromosome segregation"/>
    <property type="evidence" value="ECO:0007669"/>
    <property type="project" value="UniProtKB-KW"/>
</dbReference>
<name>A0A0P0ES58_AZOBR</name>
<dbReference type="PANTHER" id="PTHR33375">
    <property type="entry name" value="CHROMOSOME-PARTITIONING PROTEIN PARB-RELATED"/>
    <property type="match status" value="1"/>
</dbReference>
<dbReference type="SUPFAM" id="SSF110849">
    <property type="entry name" value="ParB/Sulfiredoxin"/>
    <property type="match status" value="1"/>
</dbReference>
<dbReference type="InterPro" id="IPR004437">
    <property type="entry name" value="ParB/RepB/Spo0J"/>
</dbReference>
<dbReference type="Pfam" id="PF02195">
    <property type="entry name" value="ParB_N"/>
    <property type="match status" value="1"/>
</dbReference>